<evidence type="ECO:0000256" key="6">
    <source>
        <dbReference type="SAM" id="Phobius"/>
    </source>
</evidence>
<evidence type="ECO:0000256" key="3">
    <source>
        <dbReference type="ARBA" id="ARBA00022692"/>
    </source>
</evidence>
<proteinExistence type="predicted"/>
<evidence type="ECO:0000256" key="2">
    <source>
        <dbReference type="ARBA" id="ARBA00022475"/>
    </source>
</evidence>
<feature type="transmembrane region" description="Helical" evidence="6">
    <location>
        <begin position="104"/>
        <end position="124"/>
    </location>
</feature>
<dbReference type="RefSeq" id="WP_108950326.1">
    <property type="nucleotide sequence ID" value="NZ_CP022187.1"/>
</dbReference>
<dbReference type="EMBL" id="CP022187">
    <property type="protein sequence ID" value="AWI76627.1"/>
    <property type="molecule type" value="Genomic_DNA"/>
</dbReference>
<keyword evidence="3 6" id="KW-0812">Transmembrane</keyword>
<dbReference type="Pfam" id="PF06146">
    <property type="entry name" value="PsiE"/>
    <property type="match status" value="1"/>
</dbReference>
<comment type="subcellular location">
    <subcellularLocation>
        <location evidence="1">Cell membrane</location>
        <topology evidence="1">Multi-pass membrane protein</topology>
    </subcellularLocation>
</comment>
<organism evidence="7 8">
    <name type="scientific">Parazoarcus communis</name>
    <dbReference type="NCBI Taxonomy" id="41977"/>
    <lineage>
        <taxon>Bacteria</taxon>
        <taxon>Pseudomonadati</taxon>
        <taxon>Pseudomonadota</taxon>
        <taxon>Betaproteobacteria</taxon>
        <taxon>Rhodocyclales</taxon>
        <taxon>Zoogloeaceae</taxon>
        <taxon>Parazoarcus</taxon>
    </lineage>
</organism>
<evidence type="ECO:0000313" key="8">
    <source>
        <dbReference type="Proteomes" id="UP000244930"/>
    </source>
</evidence>
<feature type="transmembrane region" description="Helical" evidence="6">
    <location>
        <begin position="73"/>
        <end position="97"/>
    </location>
</feature>
<reference evidence="7 8" key="1">
    <citation type="submission" date="2017-06" db="EMBL/GenBank/DDBJ databases">
        <title>Azoarcus.</title>
        <authorList>
            <person name="Woo J.-H."/>
            <person name="Kim H.-S."/>
        </authorList>
    </citation>
    <scope>NUCLEOTIDE SEQUENCE [LARGE SCALE GENOMIC DNA]</scope>
    <source>
        <strain evidence="7 8">TSPY31</strain>
    </source>
</reference>
<sequence length="156" mass="17590">MNHRDAPVEHDNHLAVRNEDPLIDRLHWVIRQAIRLLAVLMVAVILWCVADVVLVLYEKLSAPPFMLLDLNDIFVVFAAFLAVLIAIEIFANITLYLRDDVIHVKLVLATALMAIARKVIVLDLSVLEPSYLYAIGVVVLALGITYWLVSLKPERT</sequence>
<evidence type="ECO:0008006" key="9">
    <source>
        <dbReference type="Google" id="ProtNLM"/>
    </source>
</evidence>
<accession>A0A2U8GSG5</accession>
<keyword evidence="2" id="KW-1003">Cell membrane</keyword>
<name>A0A2U8GSG5_9RHOO</name>
<keyword evidence="5 6" id="KW-0472">Membrane</keyword>
<gene>
    <name evidence="7" type="ORF">CEW83_16575</name>
</gene>
<dbReference type="KEGG" id="acom:CEW83_16575"/>
<feature type="transmembrane region" description="Helical" evidence="6">
    <location>
        <begin position="33"/>
        <end position="57"/>
    </location>
</feature>
<protein>
    <recommendedName>
        <fullName evidence="9">Phosphate-starvation-inducible E-like protein</fullName>
    </recommendedName>
</protein>
<dbReference type="AlphaFoldDB" id="A0A2U8GSG5"/>
<keyword evidence="4 6" id="KW-1133">Transmembrane helix</keyword>
<evidence type="ECO:0000256" key="1">
    <source>
        <dbReference type="ARBA" id="ARBA00004651"/>
    </source>
</evidence>
<evidence type="ECO:0000313" key="7">
    <source>
        <dbReference type="EMBL" id="AWI76627.1"/>
    </source>
</evidence>
<evidence type="ECO:0000256" key="4">
    <source>
        <dbReference type="ARBA" id="ARBA00022989"/>
    </source>
</evidence>
<dbReference type="Proteomes" id="UP000244930">
    <property type="component" value="Chromosome"/>
</dbReference>
<dbReference type="InterPro" id="IPR020948">
    <property type="entry name" value="P_starv_induced_PsiE-like"/>
</dbReference>
<feature type="transmembrane region" description="Helical" evidence="6">
    <location>
        <begin position="130"/>
        <end position="149"/>
    </location>
</feature>
<evidence type="ECO:0000256" key="5">
    <source>
        <dbReference type="ARBA" id="ARBA00023136"/>
    </source>
</evidence>
<dbReference type="GO" id="GO:0005886">
    <property type="term" value="C:plasma membrane"/>
    <property type="evidence" value="ECO:0007669"/>
    <property type="project" value="UniProtKB-SubCell"/>
</dbReference>
<keyword evidence="8" id="KW-1185">Reference proteome</keyword>